<dbReference type="EMBL" id="QQAZ01000001">
    <property type="protein sequence ID" value="RDI55632.1"/>
    <property type="molecule type" value="Genomic_DNA"/>
</dbReference>
<evidence type="ECO:0000313" key="3">
    <source>
        <dbReference type="Proteomes" id="UP000255355"/>
    </source>
</evidence>
<dbReference type="SUPFAM" id="SSF53850">
    <property type="entry name" value="Periplasmic binding protein-like II"/>
    <property type="match status" value="1"/>
</dbReference>
<dbReference type="OrthoDB" id="8663148at2"/>
<accession>A0A370HF18</accession>
<dbReference type="RefSeq" id="WP_068029189.1">
    <property type="nucleotide sequence ID" value="NZ_QQAZ01000001.1"/>
</dbReference>
<dbReference type="Gene3D" id="3.40.190.10">
    <property type="entry name" value="Periplasmic binding protein-like II"/>
    <property type="match status" value="2"/>
</dbReference>
<comment type="caution">
    <text evidence="2">The sequence shown here is derived from an EMBL/GenBank/DDBJ whole genome shotgun (WGS) entry which is preliminary data.</text>
</comment>
<keyword evidence="3" id="KW-1185">Reference proteome</keyword>
<dbReference type="STRING" id="1210089.GCA_001613165_06720"/>
<organism evidence="2 3">
    <name type="scientific">Nocardia mexicana</name>
    <dbReference type="NCBI Taxonomy" id="279262"/>
    <lineage>
        <taxon>Bacteria</taxon>
        <taxon>Bacillati</taxon>
        <taxon>Actinomycetota</taxon>
        <taxon>Actinomycetes</taxon>
        <taxon>Mycobacteriales</taxon>
        <taxon>Nocardiaceae</taxon>
        <taxon>Nocardia</taxon>
    </lineage>
</organism>
<name>A0A370HF18_9NOCA</name>
<proteinExistence type="predicted"/>
<protein>
    <submittedName>
        <fullName evidence="2">Carbohydrate ABC transporter substrate-binding protein (CUT1 family)</fullName>
    </submittedName>
</protein>
<gene>
    <name evidence="2" type="ORF">DFR68_101466</name>
</gene>
<reference evidence="2 3" key="1">
    <citation type="submission" date="2018-07" db="EMBL/GenBank/DDBJ databases">
        <title>Genomic Encyclopedia of Type Strains, Phase IV (KMG-IV): sequencing the most valuable type-strain genomes for metagenomic binning, comparative biology and taxonomic classification.</title>
        <authorList>
            <person name="Goeker M."/>
        </authorList>
    </citation>
    <scope>NUCLEOTIDE SEQUENCE [LARGE SCALE GENOMIC DNA]</scope>
    <source>
        <strain evidence="2 3">DSM 44952</strain>
    </source>
</reference>
<sequence length="467" mass="50904">MATRRAVLRAGALAPLLAACAPGVFRDRPDVVRIAVPWSGTELVAFRAVLEGIRDPRPDAPAYPYEVDVVPLGDDVDTALHAGGRDAPDVVMLPEAGQVRELAGTRLRAVGESLWVAPDSKSRYHHLWWDLLRHTVPGTDATGQYGVPFKASNKSLVWYDREAFGDNDSPRAWMLSDWPDKIGSFARGERRLFALGAADGWVLTDVFANVLRTVTPRDYEDLVKPPGEPGRAQLREWDRPGVRATFGMLGLVWGHPDAFAGRVAETLRRQFADSVRDVFLHRRAAMVVAPDFAEPVVRHSLRRTGRSDACVGVMGFPAFGREYLAPRIGGGDVMVVTTNAKQRAEDLVAALAAPSAPLPWMTGYGGFVAPNGSVRARGARGSDEPELAPGTEDPASYDGIFKDVADQMNAWDVFGFADWLGPLGRRNGLWRVLTNFLVDVGYRAPGRIEQATDTAIAGLGAFERSLR</sequence>
<dbReference type="Proteomes" id="UP000255355">
    <property type="component" value="Unassembled WGS sequence"/>
</dbReference>
<dbReference type="PROSITE" id="PS51257">
    <property type="entry name" value="PROKAR_LIPOPROTEIN"/>
    <property type="match status" value="1"/>
</dbReference>
<feature type="region of interest" description="Disordered" evidence="1">
    <location>
        <begin position="375"/>
        <end position="394"/>
    </location>
</feature>
<evidence type="ECO:0000313" key="2">
    <source>
        <dbReference type="EMBL" id="RDI55632.1"/>
    </source>
</evidence>
<dbReference type="AlphaFoldDB" id="A0A370HF18"/>
<evidence type="ECO:0000256" key="1">
    <source>
        <dbReference type="SAM" id="MobiDB-lite"/>
    </source>
</evidence>